<gene>
    <name evidence="10" type="ORF">IAA16_09420</name>
</gene>
<reference evidence="10" key="1">
    <citation type="journal article" date="2021" name="PeerJ">
        <title>Extensive microbial diversity within the chicken gut microbiome revealed by metagenomics and culture.</title>
        <authorList>
            <person name="Gilroy R."/>
            <person name="Ravi A."/>
            <person name="Getino M."/>
            <person name="Pursley I."/>
            <person name="Horton D.L."/>
            <person name="Alikhan N.F."/>
            <person name="Baker D."/>
            <person name="Gharbi K."/>
            <person name="Hall N."/>
            <person name="Watson M."/>
            <person name="Adriaenssens E.M."/>
            <person name="Foster-Nyarko E."/>
            <person name="Jarju S."/>
            <person name="Secka A."/>
            <person name="Antonio M."/>
            <person name="Oren A."/>
            <person name="Chaudhuri R.R."/>
            <person name="La Ragione R."/>
            <person name="Hildebrand F."/>
            <person name="Pallen M.J."/>
        </authorList>
    </citation>
    <scope>NUCLEOTIDE SEQUENCE</scope>
    <source>
        <strain evidence="10">Gambia15-2214</strain>
    </source>
</reference>
<keyword evidence="7 9" id="KW-0472">Membrane</keyword>
<evidence type="ECO:0000256" key="7">
    <source>
        <dbReference type="ARBA" id="ARBA00023136"/>
    </source>
</evidence>
<dbReference type="AlphaFoldDB" id="A0A9E2NZL5"/>
<dbReference type="InterPro" id="IPR011606">
    <property type="entry name" value="Brnchd-chn_aa_trnsp_permease"/>
</dbReference>
<evidence type="ECO:0000256" key="5">
    <source>
        <dbReference type="ARBA" id="ARBA00022692"/>
    </source>
</evidence>
<feature type="region of interest" description="Disordered" evidence="8">
    <location>
        <begin position="225"/>
        <end position="248"/>
    </location>
</feature>
<feature type="transmembrane region" description="Helical" evidence="9">
    <location>
        <begin position="36"/>
        <end position="56"/>
    </location>
</feature>
<keyword evidence="4" id="KW-1003">Cell membrane</keyword>
<evidence type="ECO:0000256" key="4">
    <source>
        <dbReference type="ARBA" id="ARBA00022475"/>
    </source>
</evidence>
<comment type="similarity">
    <text evidence="2">Belongs to the AzlC family.</text>
</comment>
<name>A0A9E2NZL5_9SPIR</name>
<organism evidence="10 11">
    <name type="scientific">Candidatus Treponema excrementipullorum</name>
    <dbReference type="NCBI Taxonomy" id="2838768"/>
    <lineage>
        <taxon>Bacteria</taxon>
        <taxon>Pseudomonadati</taxon>
        <taxon>Spirochaetota</taxon>
        <taxon>Spirochaetia</taxon>
        <taxon>Spirochaetales</taxon>
        <taxon>Treponemataceae</taxon>
        <taxon>Treponema</taxon>
    </lineage>
</organism>
<keyword evidence="6 9" id="KW-1133">Transmembrane helix</keyword>
<dbReference type="GO" id="GO:0005886">
    <property type="term" value="C:plasma membrane"/>
    <property type="evidence" value="ECO:0007669"/>
    <property type="project" value="UniProtKB-SubCell"/>
</dbReference>
<evidence type="ECO:0000256" key="2">
    <source>
        <dbReference type="ARBA" id="ARBA00010735"/>
    </source>
</evidence>
<evidence type="ECO:0000256" key="6">
    <source>
        <dbReference type="ARBA" id="ARBA00022989"/>
    </source>
</evidence>
<dbReference type="Pfam" id="PF03591">
    <property type="entry name" value="AzlC"/>
    <property type="match status" value="1"/>
</dbReference>
<dbReference type="PANTHER" id="PTHR34979:SF1">
    <property type="entry name" value="INNER MEMBRANE PROTEIN YGAZ"/>
    <property type="match status" value="1"/>
</dbReference>
<feature type="transmembrane region" description="Helical" evidence="9">
    <location>
        <begin position="12"/>
        <end position="30"/>
    </location>
</feature>
<dbReference type="EMBL" id="JAHLFV010000216">
    <property type="protein sequence ID" value="MBU3850772.1"/>
    <property type="molecule type" value="Genomic_DNA"/>
</dbReference>
<evidence type="ECO:0000256" key="9">
    <source>
        <dbReference type="SAM" id="Phobius"/>
    </source>
</evidence>
<evidence type="ECO:0000256" key="8">
    <source>
        <dbReference type="SAM" id="MobiDB-lite"/>
    </source>
</evidence>
<sequence length="248" mass="27558">MNIVKDAFIKSLPILVGYVILGFGFGILLADAGYGVLWALAMSVCIYAGSMQYVGVSLITGPASLLTAAITTLVINARHLFYGLSMIKKYQNTGIFKPYLIFSLTDETYAVISGNQEERPSIFYFFLSFFNHCYWIIGTVLGSCASSLPFNTEGIDFSMTALFVAAYTDQLLKKTNIIPSVVGLIVTLIMRFLFGKDLFLIPSMIVITLVLLLLQKKSKIQQGYGSQHQGQNCQLNKRQHQQKETKDE</sequence>
<comment type="subcellular location">
    <subcellularLocation>
        <location evidence="1">Cell membrane</location>
        <topology evidence="1">Multi-pass membrane protein</topology>
    </subcellularLocation>
</comment>
<dbReference type="Proteomes" id="UP000823914">
    <property type="component" value="Unassembled WGS sequence"/>
</dbReference>
<feature type="transmembrane region" description="Helical" evidence="9">
    <location>
        <begin position="198"/>
        <end position="214"/>
    </location>
</feature>
<keyword evidence="5 9" id="KW-0812">Transmembrane</keyword>
<feature type="compositionally biased region" description="Polar residues" evidence="8">
    <location>
        <begin position="225"/>
        <end position="236"/>
    </location>
</feature>
<protein>
    <submittedName>
        <fullName evidence="10">AzlC family ABC transporter permease</fullName>
    </submittedName>
</protein>
<evidence type="ECO:0000313" key="10">
    <source>
        <dbReference type="EMBL" id="MBU3850772.1"/>
    </source>
</evidence>
<comment type="caution">
    <text evidence="10">The sequence shown here is derived from an EMBL/GenBank/DDBJ whole genome shotgun (WGS) entry which is preliminary data.</text>
</comment>
<feature type="transmembrane region" description="Helical" evidence="9">
    <location>
        <begin position="171"/>
        <end position="192"/>
    </location>
</feature>
<evidence type="ECO:0000256" key="3">
    <source>
        <dbReference type="ARBA" id="ARBA00022448"/>
    </source>
</evidence>
<evidence type="ECO:0000256" key="1">
    <source>
        <dbReference type="ARBA" id="ARBA00004651"/>
    </source>
</evidence>
<proteinExistence type="inferred from homology"/>
<reference evidence="10" key="2">
    <citation type="submission" date="2021-04" db="EMBL/GenBank/DDBJ databases">
        <authorList>
            <person name="Gilroy R."/>
        </authorList>
    </citation>
    <scope>NUCLEOTIDE SEQUENCE</scope>
    <source>
        <strain evidence="10">Gambia15-2214</strain>
    </source>
</reference>
<dbReference type="PANTHER" id="PTHR34979">
    <property type="entry name" value="INNER MEMBRANE PROTEIN YGAZ"/>
    <property type="match status" value="1"/>
</dbReference>
<feature type="transmembrane region" description="Helical" evidence="9">
    <location>
        <begin position="122"/>
        <end position="150"/>
    </location>
</feature>
<feature type="transmembrane region" description="Helical" evidence="9">
    <location>
        <begin position="63"/>
        <end position="81"/>
    </location>
</feature>
<accession>A0A9E2NZL5</accession>
<keyword evidence="3" id="KW-0813">Transport</keyword>
<dbReference type="GO" id="GO:1903785">
    <property type="term" value="P:L-valine transmembrane transport"/>
    <property type="evidence" value="ECO:0007669"/>
    <property type="project" value="TreeGrafter"/>
</dbReference>
<evidence type="ECO:0000313" key="11">
    <source>
        <dbReference type="Proteomes" id="UP000823914"/>
    </source>
</evidence>